<comment type="caution">
    <text evidence="2">The sequence shown here is derived from an EMBL/GenBank/DDBJ whole genome shotgun (WGS) entry which is preliminary data.</text>
</comment>
<protein>
    <submittedName>
        <fullName evidence="2">Uncharacterized protein</fullName>
    </submittedName>
</protein>
<dbReference type="OrthoDB" id="10287576at2759"/>
<reference evidence="2" key="1">
    <citation type="submission" date="2021-07" db="EMBL/GenBank/DDBJ databases">
        <authorList>
            <person name="Durling M."/>
        </authorList>
    </citation>
    <scope>NUCLEOTIDE SEQUENCE</scope>
</reference>
<gene>
    <name evidence="2" type="ORF">HYFRA_00011258</name>
</gene>
<feature type="region of interest" description="Disordered" evidence="1">
    <location>
        <begin position="62"/>
        <end position="100"/>
    </location>
</feature>
<feature type="compositionally biased region" description="Basic and acidic residues" evidence="1">
    <location>
        <begin position="90"/>
        <end position="100"/>
    </location>
</feature>
<proteinExistence type="predicted"/>
<dbReference type="AlphaFoldDB" id="A0A9N9KYA8"/>
<evidence type="ECO:0000256" key="1">
    <source>
        <dbReference type="SAM" id="MobiDB-lite"/>
    </source>
</evidence>
<dbReference type="Proteomes" id="UP000696280">
    <property type="component" value="Unassembled WGS sequence"/>
</dbReference>
<evidence type="ECO:0000313" key="2">
    <source>
        <dbReference type="EMBL" id="CAG8955276.1"/>
    </source>
</evidence>
<evidence type="ECO:0000313" key="3">
    <source>
        <dbReference type="Proteomes" id="UP000696280"/>
    </source>
</evidence>
<accession>A0A9N9KYA8</accession>
<organism evidence="2 3">
    <name type="scientific">Hymenoscyphus fraxineus</name>
    <dbReference type="NCBI Taxonomy" id="746836"/>
    <lineage>
        <taxon>Eukaryota</taxon>
        <taxon>Fungi</taxon>
        <taxon>Dikarya</taxon>
        <taxon>Ascomycota</taxon>
        <taxon>Pezizomycotina</taxon>
        <taxon>Leotiomycetes</taxon>
        <taxon>Helotiales</taxon>
        <taxon>Helotiaceae</taxon>
        <taxon>Hymenoscyphus</taxon>
    </lineage>
</organism>
<name>A0A9N9KYA8_9HELO</name>
<sequence length="100" mass="11555">MAVANTEDRYFWISNVHYLENRAYHTLLSTILWIKTRLHATANVSIEFEKPHGGVEAIVPIREEPSPPIQNSGQTLKPVESRRLRSVPSQEEHRQTINRP</sequence>
<dbReference type="EMBL" id="CAJVRL010000061">
    <property type="protein sequence ID" value="CAG8955276.1"/>
    <property type="molecule type" value="Genomic_DNA"/>
</dbReference>
<keyword evidence="3" id="KW-1185">Reference proteome</keyword>